<feature type="compositionally biased region" description="Low complexity" evidence="1">
    <location>
        <begin position="408"/>
        <end position="419"/>
    </location>
</feature>
<proteinExistence type="predicted"/>
<feature type="region of interest" description="Disordered" evidence="1">
    <location>
        <begin position="403"/>
        <end position="424"/>
    </location>
</feature>
<dbReference type="OrthoDB" id="2745518at2759"/>
<dbReference type="PANTHER" id="PTHR16079:SF4">
    <property type="entry name" value="E3 UBIQUITIN-PROTEIN LIGASE CHFR"/>
    <property type="match status" value="1"/>
</dbReference>
<protein>
    <recommendedName>
        <fullName evidence="4">Aprataxin and PNK-like factor PBZ domain-containing protein</fullName>
    </recommendedName>
</protein>
<dbReference type="InterPro" id="IPR052256">
    <property type="entry name" value="E3_ubiquitin-ligase_CHFR"/>
</dbReference>
<evidence type="ECO:0000313" key="3">
    <source>
        <dbReference type="Proteomes" id="UP000320762"/>
    </source>
</evidence>
<evidence type="ECO:0000313" key="2">
    <source>
        <dbReference type="EMBL" id="TRM63858.1"/>
    </source>
</evidence>
<gene>
    <name evidence="2" type="ORF">BD626DRAFT_261804</name>
</gene>
<reference evidence="2 3" key="1">
    <citation type="journal article" date="2019" name="New Phytol.">
        <title>Comparative genomics reveals unique wood-decay strategies and fruiting body development in the Schizophyllaceae.</title>
        <authorList>
            <person name="Almasi E."/>
            <person name="Sahu N."/>
            <person name="Krizsan K."/>
            <person name="Balint B."/>
            <person name="Kovacs G.M."/>
            <person name="Kiss B."/>
            <person name="Cseklye J."/>
            <person name="Drula E."/>
            <person name="Henrissat B."/>
            <person name="Nagy I."/>
            <person name="Chovatia M."/>
            <person name="Adam C."/>
            <person name="LaButti K."/>
            <person name="Lipzen A."/>
            <person name="Riley R."/>
            <person name="Grigoriev I.V."/>
            <person name="Nagy L.G."/>
        </authorList>
    </citation>
    <scope>NUCLEOTIDE SEQUENCE [LARGE SCALE GENOMIC DNA]</scope>
    <source>
        <strain evidence="2 3">NL-1724</strain>
    </source>
</reference>
<dbReference type="Proteomes" id="UP000320762">
    <property type="component" value="Unassembled WGS sequence"/>
</dbReference>
<accession>A0A550CGC9</accession>
<evidence type="ECO:0000256" key="1">
    <source>
        <dbReference type="SAM" id="MobiDB-lite"/>
    </source>
</evidence>
<name>A0A550CGC9_9AGAR</name>
<dbReference type="AlphaFoldDB" id="A0A550CGC9"/>
<organism evidence="2 3">
    <name type="scientific">Schizophyllum amplum</name>
    <dbReference type="NCBI Taxonomy" id="97359"/>
    <lineage>
        <taxon>Eukaryota</taxon>
        <taxon>Fungi</taxon>
        <taxon>Dikarya</taxon>
        <taxon>Basidiomycota</taxon>
        <taxon>Agaricomycotina</taxon>
        <taxon>Agaricomycetes</taxon>
        <taxon>Agaricomycetidae</taxon>
        <taxon>Agaricales</taxon>
        <taxon>Schizophyllaceae</taxon>
        <taxon>Schizophyllum</taxon>
    </lineage>
</organism>
<dbReference type="PANTHER" id="PTHR16079">
    <property type="entry name" value="UBIQUITIN LIGASE PROTEIN CHFR"/>
    <property type="match status" value="1"/>
</dbReference>
<dbReference type="GO" id="GO:0016567">
    <property type="term" value="P:protein ubiquitination"/>
    <property type="evidence" value="ECO:0007669"/>
    <property type="project" value="TreeGrafter"/>
</dbReference>
<dbReference type="GO" id="GO:0004842">
    <property type="term" value="F:ubiquitin-protein transferase activity"/>
    <property type="evidence" value="ECO:0007669"/>
    <property type="project" value="TreeGrafter"/>
</dbReference>
<dbReference type="STRING" id="97359.A0A550CGC9"/>
<evidence type="ECO:0008006" key="4">
    <source>
        <dbReference type="Google" id="ProtNLM"/>
    </source>
</evidence>
<sequence length="505" mass="57602">MMRHLSAFPLDDDLIQLVLCHLPDLPSLRSATCSCQAIYRVWRTYPVQIEYAVVTNVIGCALPQALRLARFELFMDGEMAADAYPENVGPVRITRRELNFMKMTAENVRELEDIFSRRHKSRRLPTSQLTYDESRRFRQVYRILVFCILYGVNNGLDYELTRDWDDEAVAEARKQRYTFLRQYSADALREIHMVARFLQQLHHSLDEVSDPEIGVAMETFHDFALACGPLAYLDCYRGHNFDAVEEYGGFIAEFPDHNWDMFAGFLSDPLKRIMDARKAVLKDDDWTVILDNVPDDAQATCEQCHAVKGFELYDESNYDNLWISAAMTKTALYSAFKGHLRRHCTEGPLIADYFSSFRFNYTEFLQEILAYLSPLPPAQKEQQSTSSGSMSLEEWADALDDDAGNLNSTPAAPPSTSTAGSTLSRASTAGSWDGLTTSNALCADCIKAFVVEFLPQWWVDRRKREGAAIPDEKCWYGWNCRTMTHKPLHANKLNHFCKPSRGEGA</sequence>
<dbReference type="GO" id="GO:0006511">
    <property type="term" value="P:ubiquitin-dependent protein catabolic process"/>
    <property type="evidence" value="ECO:0007669"/>
    <property type="project" value="TreeGrafter"/>
</dbReference>
<comment type="caution">
    <text evidence="2">The sequence shown here is derived from an EMBL/GenBank/DDBJ whole genome shotgun (WGS) entry which is preliminary data.</text>
</comment>
<dbReference type="EMBL" id="VDMD01000008">
    <property type="protein sequence ID" value="TRM63858.1"/>
    <property type="molecule type" value="Genomic_DNA"/>
</dbReference>
<keyword evidence="3" id="KW-1185">Reference proteome</keyword>
<dbReference type="GO" id="GO:0005634">
    <property type="term" value="C:nucleus"/>
    <property type="evidence" value="ECO:0007669"/>
    <property type="project" value="TreeGrafter"/>
</dbReference>